<feature type="region of interest" description="Disordered" evidence="1">
    <location>
        <begin position="37"/>
        <end position="60"/>
    </location>
</feature>
<evidence type="ECO:0000256" key="2">
    <source>
        <dbReference type="SAM" id="Phobius"/>
    </source>
</evidence>
<dbReference type="RefSeq" id="WP_043110832.1">
    <property type="nucleotide sequence ID" value="NZ_BIMM01000043.1"/>
</dbReference>
<organism evidence="3 4">
    <name type="scientific">Paenibacillus pasadenensis</name>
    <dbReference type="NCBI Taxonomy" id="217090"/>
    <lineage>
        <taxon>Bacteria</taxon>
        <taxon>Bacillati</taxon>
        <taxon>Bacillota</taxon>
        <taxon>Bacilli</taxon>
        <taxon>Bacillales</taxon>
        <taxon>Paenibacillaceae</taxon>
        <taxon>Paenibacillus</taxon>
    </lineage>
</organism>
<gene>
    <name evidence="3" type="ORF">B8V81_4408</name>
</gene>
<dbReference type="Proteomes" id="UP000234789">
    <property type="component" value="Unassembled WGS sequence"/>
</dbReference>
<sequence>MLVPVLIIAAAAAVCALVVWLNRRQASSRRHSNVIALDAARRRKSKPNPAAARGKGQPCSLCRQPSARLAFYSDENGQVIGVCKACEPKLKSRQLDRL</sequence>
<evidence type="ECO:0000256" key="1">
    <source>
        <dbReference type="SAM" id="MobiDB-lite"/>
    </source>
</evidence>
<keyword evidence="2" id="KW-1133">Transmembrane helix</keyword>
<keyword evidence="2" id="KW-0812">Transmembrane</keyword>
<dbReference type="AlphaFoldDB" id="A0A2N5N6J0"/>
<dbReference type="EMBL" id="NFEZ01000004">
    <property type="protein sequence ID" value="PLT45977.1"/>
    <property type="molecule type" value="Genomic_DNA"/>
</dbReference>
<protein>
    <submittedName>
        <fullName evidence="3">Uncharacterized protein</fullName>
    </submittedName>
</protein>
<feature type="transmembrane region" description="Helical" evidence="2">
    <location>
        <begin position="6"/>
        <end position="22"/>
    </location>
</feature>
<dbReference type="OrthoDB" id="2679368at2"/>
<comment type="caution">
    <text evidence="3">The sequence shown here is derived from an EMBL/GenBank/DDBJ whole genome shotgun (WGS) entry which is preliminary data.</text>
</comment>
<accession>A0A2N5N6J0</accession>
<evidence type="ECO:0000313" key="4">
    <source>
        <dbReference type="Proteomes" id="UP000234789"/>
    </source>
</evidence>
<keyword evidence="2" id="KW-0472">Membrane</keyword>
<reference evidence="3 4" key="1">
    <citation type="submission" date="2017-05" db="EMBL/GenBank/DDBJ databases">
        <title>Functional genome analysis of Paenibacillus pasadenensis strain R16: insights on endophytic life style and antifungal activity.</title>
        <authorList>
            <person name="Passera A."/>
            <person name="Marcolungo L."/>
            <person name="Casati P."/>
            <person name="Brasca M."/>
            <person name="Quaglino F."/>
            <person name="Delledonne M."/>
        </authorList>
    </citation>
    <scope>NUCLEOTIDE SEQUENCE [LARGE SCALE GENOMIC DNA]</scope>
    <source>
        <strain evidence="3 4">R16</strain>
    </source>
</reference>
<keyword evidence="4" id="KW-1185">Reference proteome</keyword>
<evidence type="ECO:0000313" key="3">
    <source>
        <dbReference type="EMBL" id="PLT45977.1"/>
    </source>
</evidence>
<proteinExistence type="predicted"/>
<name>A0A2N5N6J0_9BACL</name>